<protein>
    <submittedName>
        <fullName evidence="1">Uncharacterized protein</fullName>
    </submittedName>
</protein>
<proteinExistence type="predicted"/>
<feature type="non-terminal residue" evidence="1">
    <location>
        <position position="51"/>
    </location>
</feature>
<dbReference type="AlphaFoldDB" id="A0A813F150"/>
<sequence length="51" mass="5249">IAVNNAGVPFTFASVPPCGLPNADVLQLACSDEQCGFFDVGQASMEGDDTE</sequence>
<comment type="caution">
    <text evidence="1">The sequence shown here is derived from an EMBL/GenBank/DDBJ whole genome shotgun (WGS) entry which is preliminary data.</text>
</comment>
<gene>
    <name evidence="1" type="ORF">PGLA1383_LOCUS25173</name>
</gene>
<feature type="non-terminal residue" evidence="1">
    <location>
        <position position="1"/>
    </location>
</feature>
<name>A0A813F150_POLGL</name>
<organism evidence="1 2">
    <name type="scientific">Polarella glacialis</name>
    <name type="common">Dinoflagellate</name>
    <dbReference type="NCBI Taxonomy" id="89957"/>
    <lineage>
        <taxon>Eukaryota</taxon>
        <taxon>Sar</taxon>
        <taxon>Alveolata</taxon>
        <taxon>Dinophyceae</taxon>
        <taxon>Suessiales</taxon>
        <taxon>Suessiaceae</taxon>
        <taxon>Polarella</taxon>
    </lineage>
</organism>
<accession>A0A813F150</accession>
<dbReference type="EMBL" id="CAJNNV010020879">
    <property type="protein sequence ID" value="CAE8607236.1"/>
    <property type="molecule type" value="Genomic_DNA"/>
</dbReference>
<keyword evidence="2" id="KW-1185">Reference proteome</keyword>
<reference evidence="1" key="1">
    <citation type="submission" date="2021-02" db="EMBL/GenBank/DDBJ databases">
        <authorList>
            <person name="Dougan E. K."/>
            <person name="Rhodes N."/>
            <person name="Thang M."/>
            <person name="Chan C."/>
        </authorList>
    </citation>
    <scope>NUCLEOTIDE SEQUENCE</scope>
</reference>
<dbReference type="OrthoDB" id="2016540at2759"/>
<evidence type="ECO:0000313" key="2">
    <source>
        <dbReference type="Proteomes" id="UP000654075"/>
    </source>
</evidence>
<evidence type="ECO:0000313" key="1">
    <source>
        <dbReference type="EMBL" id="CAE8607236.1"/>
    </source>
</evidence>
<dbReference type="Proteomes" id="UP000654075">
    <property type="component" value="Unassembled WGS sequence"/>
</dbReference>